<accession>A0A4Y8CSM4</accession>
<evidence type="ECO:0000313" key="2">
    <source>
        <dbReference type="Proteomes" id="UP000297299"/>
    </source>
</evidence>
<name>A0A4Y8CSM4_9HELO</name>
<sequence>MAERGGIEGLRNFCYWFNKFAPEVTTHELMILNGQSEPNAEAENQAISSSVPTTELLGLTIDRRLVISLSRSSGSPHPMARHLSTPDNGRPIYIYGAILTHPTNADANMGGPPREVSPALAIVDLGPTNLFEDDVREEQDRGSRALNDRDYNLLVKGRWFLSNPVNKIQY</sequence>
<proteinExistence type="predicted"/>
<reference evidence="1 2" key="1">
    <citation type="submission" date="2017-11" db="EMBL/GenBank/DDBJ databases">
        <title>Comparative genomics of Botrytis spp.</title>
        <authorList>
            <person name="Valero-Jimenez C.A."/>
            <person name="Tapia P."/>
            <person name="Veloso J."/>
            <person name="Silva-Moreno E."/>
            <person name="Staats M."/>
            <person name="Valdes J.H."/>
            <person name="Van Kan J.A.L."/>
        </authorList>
    </citation>
    <scope>NUCLEOTIDE SEQUENCE [LARGE SCALE GENOMIC DNA]</scope>
    <source>
        <strain evidence="1 2">MUCL2830</strain>
    </source>
</reference>
<dbReference type="AlphaFoldDB" id="A0A4Y8CSM4"/>
<evidence type="ECO:0000313" key="1">
    <source>
        <dbReference type="EMBL" id="TEY44426.1"/>
    </source>
</evidence>
<gene>
    <name evidence="1" type="ORF">BOTCAL_0350g00040</name>
</gene>
<protein>
    <submittedName>
        <fullName evidence="1">Uncharacterized protein</fullName>
    </submittedName>
</protein>
<dbReference type="Proteomes" id="UP000297299">
    <property type="component" value="Unassembled WGS sequence"/>
</dbReference>
<dbReference type="OrthoDB" id="3537340at2759"/>
<dbReference type="EMBL" id="PHWZ01000349">
    <property type="protein sequence ID" value="TEY44426.1"/>
    <property type="molecule type" value="Genomic_DNA"/>
</dbReference>
<comment type="caution">
    <text evidence="1">The sequence shown here is derived from an EMBL/GenBank/DDBJ whole genome shotgun (WGS) entry which is preliminary data.</text>
</comment>
<organism evidence="1 2">
    <name type="scientific">Botryotinia calthae</name>
    <dbReference type="NCBI Taxonomy" id="38488"/>
    <lineage>
        <taxon>Eukaryota</taxon>
        <taxon>Fungi</taxon>
        <taxon>Dikarya</taxon>
        <taxon>Ascomycota</taxon>
        <taxon>Pezizomycotina</taxon>
        <taxon>Leotiomycetes</taxon>
        <taxon>Helotiales</taxon>
        <taxon>Sclerotiniaceae</taxon>
        <taxon>Botryotinia</taxon>
    </lineage>
</organism>
<keyword evidence="2" id="KW-1185">Reference proteome</keyword>